<feature type="domain" description="PD-(D/E)XK endonuclease-like" evidence="1">
    <location>
        <begin position="66"/>
        <end position="258"/>
    </location>
</feature>
<dbReference type="InterPro" id="IPR038726">
    <property type="entry name" value="PDDEXK_AddAB-type"/>
</dbReference>
<dbReference type="InterPro" id="IPR011335">
    <property type="entry name" value="Restrct_endonuc-II-like"/>
</dbReference>
<evidence type="ECO:0000313" key="2">
    <source>
        <dbReference type="EMBL" id="GAH68793.1"/>
    </source>
</evidence>
<comment type="caution">
    <text evidence="2">The sequence shown here is derived from an EMBL/GenBank/DDBJ whole genome shotgun (WGS) entry which is preliminary data.</text>
</comment>
<dbReference type="AlphaFoldDB" id="X1JGA0"/>
<proteinExistence type="predicted"/>
<sequence length="258" mass="30075">FAAEQQFWTGRPFPVRLYPSQKRGFTSSIQTILAEKDSDFSREAIKDQKLIRRIRQELLDDDSHFRITATALETFQNCPFHYLLERAVGLCEQVYQPVLLEPREFGELMHRVLQSFYTEIIESEKRLAPSKLELYREMVERCVAAVISSYERCRPVPIKEVFRELGRRAEELAMAHIKVELKQMPAEVILFAEKRLGLLWAEEGICLSGKIDRISRTVSEAQDGYTLVDYKKKNIPAQKKIFGPAPVSFQMPFYLYLM</sequence>
<evidence type="ECO:0000259" key="1">
    <source>
        <dbReference type="Pfam" id="PF12705"/>
    </source>
</evidence>
<name>X1JGA0_9ZZZZ</name>
<dbReference type="EMBL" id="BARU01033557">
    <property type="protein sequence ID" value="GAH68793.1"/>
    <property type="molecule type" value="Genomic_DNA"/>
</dbReference>
<accession>X1JGA0</accession>
<gene>
    <name evidence="2" type="ORF">S03H2_52783</name>
</gene>
<reference evidence="2" key="1">
    <citation type="journal article" date="2014" name="Front. Microbiol.">
        <title>High frequency of phylogenetically diverse reductive dehalogenase-homologous genes in deep subseafloor sedimentary metagenomes.</title>
        <authorList>
            <person name="Kawai M."/>
            <person name="Futagami T."/>
            <person name="Toyoda A."/>
            <person name="Takaki Y."/>
            <person name="Nishi S."/>
            <person name="Hori S."/>
            <person name="Arai W."/>
            <person name="Tsubouchi T."/>
            <person name="Morono Y."/>
            <person name="Uchiyama I."/>
            <person name="Ito T."/>
            <person name="Fujiyama A."/>
            <person name="Inagaki F."/>
            <person name="Takami H."/>
        </authorList>
    </citation>
    <scope>NUCLEOTIDE SEQUENCE</scope>
    <source>
        <strain evidence="2">Expedition CK06-06</strain>
    </source>
</reference>
<organism evidence="2">
    <name type="scientific">marine sediment metagenome</name>
    <dbReference type="NCBI Taxonomy" id="412755"/>
    <lineage>
        <taxon>unclassified sequences</taxon>
        <taxon>metagenomes</taxon>
        <taxon>ecological metagenomes</taxon>
    </lineage>
</organism>
<protein>
    <recommendedName>
        <fullName evidence="1">PD-(D/E)XK endonuclease-like domain-containing protein</fullName>
    </recommendedName>
</protein>
<feature type="non-terminal residue" evidence="2">
    <location>
        <position position="258"/>
    </location>
</feature>
<dbReference type="InterPro" id="IPR011604">
    <property type="entry name" value="PDDEXK-like_dom_sf"/>
</dbReference>
<dbReference type="Pfam" id="PF12705">
    <property type="entry name" value="PDDEXK_1"/>
    <property type="match status" value="1"/>
</dbReference>
<feature type="non-terminal residue" evidence="2">
    <location>
        <position position="1"/>
    </location>
</feature>
<dbReference type="Gene3D" id="3.90.320.10">
    <property type="match status" value="1"/>
</dbReference>
<dbReference type="SUPFAM" id="SSF52980">
    <property type="entry name" value="Restriction endonuclease-like"/>
    <property type="match status" value="1"/>
</dbReference>